<reference evidence="14 15" key="1">
    <citation type="journal article" date="2020" name="Nat. Commun.">
        <title>Donkey genomes provide new insights into domestication and selection for coat color.</title>
        <authorList>
            <person name="Wang"/>
            <person name="C."/>
            <person name="Li"/>
            <person name="H."/>
            <person name="Guo"/>
            <person name="Y."/>
            <person name="Huang"/>
            <person name="J."/>
            <person name="Sun"/>
            <person name="Y."/>
            <person name="Min"/>
            <person name="J."/>
            <person name="Wang"/>
            <person name="J."/>
            <person name="Fang"/>
            <person name="X."/>
            <person name="Zhao"/>
            <person name="Z."/>
            <person name="Wang"/>
            <person name="S."/>
            <person name="Zhang"/>
            <person name="Y."/>
            <person name="Liu"/>
            <person name="Q."/>
            <person name="Jiang"/>
            <person name="Q."/>
            <person name="Wang"/>
            <person name="X."/>
            <person name="Guo"/>
            <person name="Y."/>
            <person name="Yang"/>
            <person name="C."/>
            <person name="Wang"/>
            <person name="Y."/>
            <person name="Tian"/>
            <person name="F."/>
            <person name="Zhuang"/>
            <person name="G."/>
            <person name="Fan"/>
            <person name="Y."/>
            <person name="Gao"/>
            <person name="Q."/>
            <person name="Li"/>
            <person name="Y."/>
            <person name="Ju"/>
            <person name="Z."/>
            <person name="Li"/>
            <person name="J."/>
            <person name="Li"/>
            <person name="R."/>
            <person name="Hou"/>
            <person name="M."/>
            <person name="Yang"/>
            <person name="G."/>
            <person name="Liu"/>
            <person name="G."/>
            <person name="Liu"/>
            <person name="W."/>
            <person name="Guo"/>
            <person name="J."/>
            <person name="Pan"/>
            <person name="S."/>
            <person name="Fan"/>
            <person name="G."/>
            <person name="Zhang"/>
            <person name="W."/>
            <person name="Zhang"/>
            <person name="R."/>
            <person name="Yu"/>
            <person name="J."/>
            <person name="Zhang"/>
            <person name="X."/>
            <person name="Yin"/>
            <person name="Q."/>
            <person name="Ji"/>
            <person name="C."/>
            <person name="Jin"/>
            <person name="Y."/>
            <person name="Yue"/>
            <person name="G."/>
            <person name="Liu"/>
            <person name="M."/>
            <person name="Xu"/>
            <person name="J."/>
            <person name="Liu"/>
            <person name="S."/>
            <person name="Jordana"/>
            <person name="J."/>
            <person name="Noce"/>
            <person name="A."/>
            <person name="Amills"/>
            <person name="M."/>
            <person name="Wu"/>
            <person name="D.D."/>
            <person name="Li"/>
            <person name="S."/>
            <person name="Zhou"/>
            <person name="X. and Zhong"/>
            <person name="J."/>
        </authorList>
    </citation>
    <scope>NUCLEOTIDE SEQUENCE [LARGE SCALE GENOMIC DNA]</scope>
</reference>
<dbReference type="Pfam" id="PF00021">
    <property type="entry name" value="UPAR_LY6"/>
    <property type="match status" value="3"/>
</dbReference>
<proteinExistence type="predicted"/>
<keyword evidence="4" id="KW-0336">GPI-anchor</keyword>
<dbReference type="Ensembl" id="ENSEAST00005063108.1">
    <property type="protein sequence ID" value="ENSEASP00005058608.1"/>
    <property type="gene ID" value="ENSEASG00005013569.2"/>
</dbReference>
<keyword evidence="6" id="KW-0677">Repeat</keyword>
<organism evidence="14 15">
    <name type="scientific">Equus asinus</name>
    <name type="common">Donkey</name>
    <name type="synonym">Equus africanus asinus</name>
    <dbReference type="NCBI Taxonomy" id="9793"/>
    <lineage>
        <taxon>Eukaryota</taxon>
        <taxon>Metazoa</taxon>
        <taxon>Chordata</taxon>
        <taxon>Craniata</taxon>
        <taxon>Vertebrata</taxon>
        <taxon>Euteleostomi</taxon>
        <taxon>Mammalia</taxon>
        <taxon>Eutheria</taxon>
        <taxon>Laurasiatheria</taxon>
        <taxon>Perissodactyla</taxon>
        <taxon>Equidae</taxon>
        <taxon>Equus</taxon>
    </lineage>
</organism>
<sequence length="465" mass="50766">MVHQAMLWRHPTYKTEEVTLASLLFLDLFSPFSEAARSGKPSWISSPKTDHALPGPSYLLPATNFPLGGVFIGGLGSQSRKRENWSWDPSSLGTRAVTTATLSQSGASPLLPAGHAQPERVREASDRSAADMGRPLPPPLLLLLLLLLVQTYIPASWGLRCMQCEKTGKCQVEECALRQNLCRTTVLRIWEGGEELEVVERGCTHPEKTNRTMSYRIGMQVITLTETVCGSDLCNKPHRGRASIFPRSRYLECSSCASSDLSCERGWDKSLQCRNPGEQCVEVVTHQNLEEGPGDERYTRGCGTLPGCPGPTGFHNNHTFHFLRCCNTTRCNEGPVLELQNLPLNGLQCYSCEGNSTHGCSSEDTSLIACRGPMNRCLEATGTKGRGNSSYTARGCATPSWCHSLPVAEAFRLTDVNVSCHPGNGSNYAFKSHIGGAPRPGPAYFSLTVTLLMTARLWGGTLLWT</sequence>
<dbReference type="Proteomes" id="UP000694387">
    <property type="component" value="Chromosome 26"/>
</dbReference>
<keyword evidence="10" id="KW-0325">Glycoprotein</keyword>
<evidence type="ECO:0000313" key="14">
    <source>
        <dbReference type="Ensembl" id="ENSEASP00005058608.1"/>
    </source>
</evidence>
<evidence type="ECO:0000256" key="4">
    <source>
        <dbReference type="ARBA" id="ARBA00022622"/>
    </source>
</evidence>
<evidence type="ECO:0000256" key="2">
    <source>
        <dbReference type="ARBA" id="ARBA00019778"/>
    </source>
</evidence>
<accession>A0A9L0K1G9</accession>
<dbReference type="CDD" id="cd23557">
    <property type="entry name" value="TFP_LU_ECD_uPAR_rpt2"/>
    <property type="match status" value="1"/>
</dbReference>
<dbReference type="SUPFAM" id="SSF57302">
    <property type="entry name" value="Snake toxin-like"/>
    <property type="match status" value="3"/>
</dbReference>
<keyword evidence="7" id="KW-0472">Membrane</keyword>
<keyword evidence="9" id="KW-0675">Receptor</keyword>
<feature type="domain" description="UPAR/Ly6" evidence="13">
    <location>
        <begin position="251"/>
        <end position="340"/>
    </location>
</feature>
<evidence type="ECO:0000259" key="13">
    <source>
        <dbReference type="SMART" id="SM00134"/>
    </source>
</evidence>
<reference evidence="14" key="3">
    <citation type="submission" date="2025-09" db="UniProtKB">
        <authorList>
            <consortium name="Ensembl"/>
        </authorList>
    </citation>
    <scope>IDENTIFICATION</scope>
</reference>
<feature type="region of interest" description="Disordered" evidence="12">
    <location>
        <begin position="105"/>
        <end position="132"/>
    </location>
</feature>
<evidence type="ECO:0000313" key="15">
    <source>
        <dbReference type="Proteomes" id="UP000694387"/>
    </source>
</evidence>
<evidence type="ECO:0000256" key="6">
    <source>
        <dbReference type="ARBA" id="ARBA00022737"/>
    </source>
</evidence>
<feature type="domain" description="UPAR/Ly6" evidence="13">
    <location>
        <begin position="159"/>
        <end position="248"/>
    </location>
</feature>
<keyword evidence="11" id="KW-0449">Lipoprotein</keyword>
<evidence type="ECO:0000256" key="11">
    <source>
        <dbReference type="ARBA" id="ARBA00023288"/>
    </source>
</evidence>
<evidence type="ECO:0000256" key="8">
    <source>
        <dbReference type="ARBA" id="ARBA00023157"/>
    </source>
</evidence>
<evidence type="ECO:0000256" key="7">
    <source>
        <dbReference type="ARBA" id="ARBA00023136"/>
    </source>
</evidence>
<dbReference type="CDD" id="cd23558">
    <property type="entry name" value="TFP_LU_ECD_uPAR_rpt3"/>
    <property type="match status" value="1"/>
</dbReference>
<keyword evidence="15" id="KW-1185">Reference proteome</keyword>
<feature type="compositionally biased region" description="Basic and acidic residues" evidence="12">
    <location>
        <begin position="117"/>
        <end position="129"/>
    </location>
</feature>
<feature type="domain" description="UPAR/Ly6" evidence="13">
    <location>
        <begin position="347"/>
        <end position="441"/>
    </location>
</feature>
<evidence type="ECO:0000256" key="5">
    <source>
        <dbReference type="ARBA" id="ARBA00022729"/>
    </source>
</evidence>
<keyword evidence="3" id="KW-1003">Cell membrane</keyword>
<dbReference type="FunFam" id="2.10.60.10:FF:000019">
    <property type="entry name" value="Urokinase plasminogen activator surface receptor"/>
    <property type="match status" value="1"/>
</dbReference>
<dbReference type="InterPro" id="IPR016054">
    <property type="entry name" value="LY6_UPA_recep-like"/>
</dbReference>
<gene>
    <name evidence="14" type="primary">PLAUR</name>
</gene>
<keyword evidence="5" id="KW-0732">Signal</keyword>
<dbReference type="PANTHER" id="PTHR10624:SF6">
    <property type="entry name" value="UROKINASE PLASMINOGEN ACTIVATOR SURFACE RECEPTOR"/>
    <property type="match status" value="1"/>
</dbReference>
<comment type="subcellular location">
    <subcellularLocation>
        <location evidence="1">Cell membrane</location>
        <topology evidence="1">Lipid-anchor</topology>
        <topology evidence="1">GPI-anchor</topology>
    </subcellularLocation>
</comment>
<keyword evidence="8" id="KW-1015">Disulfide bond</keyword>
<dbReference type="CDD" id="cd23556">
    <property type="entry name" value="TFP_LU_ECD_uPAR_rpt1"/>
    <property type="match status" value="1"/>
</dbReference>
<evidence type="ECO:0000256" key="10">
    <source>
        <dbReference type="ARBA" id="ARBA00023180"/>
    </source>
</evidence>
<dbReference type="GO" id="GO:0098552">
    <property type="term" value="C:side of membrane"/>
    <property type="evidence" value="ECO:0007669"/>
    <property type="project" value="UniProtKB-KW"/>
</dbReference>
<evidence type="ECO:0000256" key="1">
    <source>
        <dbReference type="ARBA" id="ARBA00004609"/>
    </source>
</evidence>
<name>A0A9L0K1G9_EQUAS</name>
<dbReference type="AlphaFoldDB" id="A0A9L0K1G9"/>
<dbReference type="GeneTree" id="ENSGT00940000153599"/>
<dbReference type="InterPro" id="IPR045860">
    <property type="entry name" value="Snake_toxin-like_sf"/>
</dbReference>
<evidence type="ECO:0000256" key="12">
    <source>
        <dbReference type="SAM" id="MobiDB-lite"/>
    </source>
</evidence>
<reference evidence="14" key="2">
    <citation type="submission" date="2025-08" db="UniProtKB">
        <authorList>
            <consortium name="Ensembl"/>
        </authorList>
    </citation>
    <scope>IDENTIFICATION</scope>
</reference>
<dbReference type="SMART" id="SM00134">
    <property type="entry name" value="LU"/>
    <property type="match status" value="3"/>
</dbReference>
<dbReference type="FunFam" id="2.10.60.10:FF:000015">
    <property type="entry name" value="Urokinase plasminogen activator surface receptor"/>
    <property type="match status" value="1"/>
</dbReference>
<dbReference type="PANTHER" id="PTHR10624">
    <property type="entry name" value="UROKINASE PLASMINOGEN ACTIVATOR SURFACE RECEPTOR-RELATED"/>
    <property type="match status" value="1"/>
</dbReference>
<dbReference type="Gene3D" id="2.10.60.10">
    <property type="entry name" value="CD59"/>
    <property type="match status" value="3"/>
</dbReference>
<dbReference type="FunFam" id="2.10.60.10:FF:000013">
    <property type="entry name" value="Urokinase plasminogen activator surface receptor"/>
    <property type="match status" value="1"/>
</dbReference>
<dbReference type="GO" id="GO:0005886">
    <property type="term" value="C:plasma membrane"/>
    <property type="evidence" value="ECO:0007669"/>
    <property type="project" value="UniProtKB-SubCell"/>
</dbReference>
<evidence type="ECO:0000256" key="3">
    <source>
        <dbReference type="ARBA" id="ARBA00022475"/>
    </source>
</evidence>
<evidence type="ECO:0000256" key="9">
    <source>
        <dbReference type="ARBA" id="ARBA00023170"/>
    </source>
</evidence>
<protein>
    <recommendedName>
        <fullName evidence="2">Urokinase plasminogen activator surface receptor</fullName>
    </recommendedName>
</protein>